<protein>
    <submittedName>
        <fullName evidence="2">DUF427 domain-containing protein</fullName>
    </submittedName>
</protein>
<evidence type="ECO:0000259" key="1">
    <source>
        <dbReference type="Pfam" id="PF04248"/>
    </source>
</evidence>
<reference evidence="2 3" key="1">
    <citation type="submission" date="2020-07" db="EMBL/GenBank/DDBJ databases">
        <title>Genome of Haloechinothrix sp.</title>
        <authorList>
            <person name="Tang S.-K."/>
            <person name="Yang L."/>
            <person name="Zhu W.-Y."/>
        </authorList>
    </citation>
    <scope>NUCLEOTIDE SEQUENCE [LARGE SCALE GENOMIC DNA]</scope>
    <source>
        <strain evidence="2 3">YIM 98757</strain>
    </source>
</reference>
<gene>
    <name evidence="2" type="ORF">H0B56_02645</name>
</gene>
<proteinExistence type="predicted"/>
<dbReference type="Gene3D" id="2.170.150.40">
    <property type="entry name" value="Domain of unknown function (DUF427)"/>
    <property type="match status" value="2"/>
</dbReference>
<dbReference type="PANTHER" id="PTHR34310">
    <property type="entry name" value="DUF427 DOMAIN PROTEIN (AFU_ORTHOLOGUE AFUA_3G02220)"/>
    <property type="match status" value="1"/>
</dbReference>
<dbReference type="InterPro" id="IPR007361">
    <property type="entry name" value="DUF427"/>
</dbReference>
<dbReference type="AlphaFoldDB" id="A0A837ZUZ2"/>
<dbReference type="EMBL" id="JACCKD010000001">
    <property type="protein sequence ID" value="MBA0124436.1"/>
    <property type="molecule type" value="Genomic_DNA"/>
</dbReference>
<feature type="domain" description="DUF427" evidence="1">
    <location>
        <begin position="37"/>
        <end position="128"/>
    </location>
</feature>
<name>A0A837ZUZ2_9PSEU</name>
<evidence type="ECO:0000313" key="3">
    <source>
        <dbReference type="Proteomes" id="UP000582974"/>
    </source>
</evidence>
<dbReference type="Proteomes" id="UP000582974">
    <property type="component" value="Unassembled WGS sequence"/>
</dbReference>
<dbReference type="InterPro" id="IPR038694">
    <property type="entry name" value="DUF427_sf"/>
</dbReference>
<sequence>MSLAVGRGPFGERPAGASNLPGLPATVLYLEDRPRRVRAVLGGETVADTDRVKLLHETGTPAVYYFPAGDVRTELLRPSGTRTVSEVKGTAVYYSVAAGGKVAADACCAYPDPPPEAPPLSGYLAFTWEAMDAWFEEDERVHLEPRDPYHRVDVLAGSRRVCVEVAGRVLADSGRPLVVYETGARPRYYLPADDVDAGVLVAGPTTSRCQYKGLATYWTVESAEGRVHDLAWTYAEPNAEAARLAGHICFRQERAEVTVTVDGRTA</sequence>
<comment type="caution">
    <text evidence="2">The sequence shown here is derived from an EMBL/GenBank/DDBJ whole genome shotgun (WGS) entry which is preliminary data.</text>
</comment>
<dbReference type="PANTHER" id="PTHR34310:SF8">
    <property type="entry name" value="CONSERVED PROTEIN"/>
    <property type="match status" value="1"/>
</dbReference>
<keyword evidence="3" id="KW-1185">Reference proteome</keyword>
<evidence type="ECO:0000313" key="2">
    <source>
        <dbReference type="EMBL" id="MBA0124436.1"/>
    </source>
</evidence>
<accession>A0A837ZUZ2</accession>
<dbReference type="Pfam" id="PF04248">
    <property type="entry name" value="NTP_transf_9"/>
    <property type="match status" value="2"/>
</dbReference>
<feature type="domain" description="DUF427" evidence="1">
    <location>
        <begin position="163"/>
        <end position="252"/>
    </location>
</feature>
<dbReference type="RefSeq" id="WP_180891299.1">
    <property type="nucleotide sequence ID" value="NZ_JACCKD010000001.1"/>
</dbReference>
<organism evidence="2 3">
    <name type="scientific">Haloechinothrix aidingensis</name>
    <dbReference type="NCBI Taxonomy" id="2752311"/>
    <lineage>
        <taxon>Bacteria</taxon>
        <taxon>Bacillati</taxon>
        <taxon>Actinomycetota</taxon>
        <taxon>Actinomycetes</taxon>
        <taxon>Pseudonocardiales</taxon>
        <taxon>Pseudonocardiaceae</taxon>
        <taxon>Haloechinothrix</taxon>
    </lineage>
</organism>